<name>A0AAC9Y086_LATCU</name>
<dbReference type="InterPro" id="IPR006428">
    <property type="entry name" value="Portal_SPP1-type"/>
</dbReference>
<dbReference type="NCBIfam" id="TIGR01538">
    <property type="entry name" value="portal_SPP1"/>
    <property type="match status" value="1"/>
</dbReference>
<protein>
    <submittedName>
        <fullName evidence="2">Phage portal protein</fullName>
    </submittedName>
</protein>
<accession>A0AAC9Y086</accession>
<organism evidence="2 3">
    <name type="scientific">Latilactobacillus curvatus</name>
    <name type="common">Lactobacillus curvatus</name>
    <dbReference type="NCBI Taxonomy" id="28038"/>
    <lineage>
        <taxon>Bacteria</taxon>
        <taxon>Bacillati</taxon>
        <taxon>Bacillota</taxon>
        <taxon>Bacilli</taxon>
        <taxon>Lactobacillales</taxon>
        <taxon>Lactobacillaceae</taxon>
        <taxon>Latilactobacillus</taxon>
    </lineage>
</organism>
<evidence type="ECO:0000313" key="3">
    <source>
        <dbReference type="Proteomes" id="UP000199749"/>
    </source>
</evidence>
<dbReference type="EMBL" id="CP022474">
    <property type="protein sequence ID" value="ASN59823.1"/>
    <property type="molecule type" value="Genomic_DNA"/>
</dbReference>
<feature type="region of interest" description="Disordered" evidence="1">
    <location>
        <begin position="446"/>
        <end position="491"/>
    </location>
</feature>
<gene>
    <name evidence="2" type="ORF">CG419_03925</name>
</gene>
<sequence length="491" mass="55967">MAMEVNIPGLGNDLLDMVRITDNGEFTFPASEEITSGDLLNAVDYHRNHLRPKYEKEYQYYRGKHDILSAAPKAEYKPDNRIVFNFPKKAVTTFNGFFIGNPVKVDHDDDTVDEFVEKWDALSNFEDVSSEVSKQSSMYGHSYFFVYQSEETDSNQYSHPKVAAVSPMNAFLIYDDSFEHKARYGVMYRYNYKHELEITLFDKSFKRELISSSLSNDYLDQARVTANPYPLVPLIEVTENNERMALCEDIITIIDALNKAMSEKANDNDYFADAMLKIVNARINPEDMKKMRENRLINATGEAAGKSEIGYLAKPDADATQEHLIDRLASSIYEMSNITNLNDESFSGNPSGVSLRLKYQAMENMARTKSLKFTTALRQVFRCVFSVSYNEVNANGWEDLQFKYTQSIPENLLEEAQAASALYGKISNRTLFKQLRFIDDPDAELEQIKKEQQETQGMASDMLQKSLTDQQKAGVTDDNRTTGKSTDTPTH</sequence>
<dbReference type="AlphaFoldDB" id="A0AAC9Y086"/>
<dbReference type="Proteomes" id="UP000199749">
    <property type="component" value="Chromosome"/>
</dbReference>
<evidence type="ECO:0000313" key="2">
    <source>
        <dbReference type="EMBL" id="ASN59823.1"/>
    </source>
</evidence>
<feature type="compositionally biased region" description="Polar residues" evidence="1">
    <location>
        <begin position="454"/>
        <end position="473"/>
    </location>
</feature>
<evidence type="ECO:0000256" key="1">
    <source>
        <dbReference type="SAM" id="MobiDB-lite"/>
    </source>
</evidence>
<dbReference type="InterPro" id="IPR021145">
    <property type="entry name" value="Portal_protein_SPP1_Gp6-like"/>
</dbReference>
<feature type="compositionally biased region" description="Polar residues" evidence="1">
    <location>
        <begin position="482"/>
        <end position="491"/>
    </location>
</feature>
<dbReference type="Pfam" id="PF05133">
    <property type="entry name" value="SPP1_portal"/>
    <property type="match status" value="1"/>
</dbReference>
<proteinExistence type="predicted"/>
<reference evidence="2 3" key="1">
    <citation type="submission" date="2017-07" db="EMBL/GenBank/DDBJ databases">
        <title>Lactobacillus curvatus MRS6 whole genome.</title>
        <authorList>
            <person name="Jans C."/>
            <person name="Lagler S."/>
            <person name="Lacroix C."/>
            <person name="Meile L."/>
            <person name="Stevens M.J.A."/>
        </authorList>
    </citation>
    <scope>NUCLEOTIDE SEQUENCE [LARGE SCALE GENOMIC DNA]</scope>
    <source>
        <strain evidence="2 3">MRS6</strain>
    </source>
</reference>